<sequence>MLKAYNICDQTRQKNYRGWNRNHWPFGKSETGEVYEVVPICNKVTAPISVKGSVEGHVYNGTKNNALLKRRAEEGRKKRAGEDEVQSTHPA</sequence>
<evidence type="ECO:0000313" key="4">
    <source>
        <dbReference type="Proteomes" id="UP000078546"/>
    </source>
</evidence>
<protein>
    <submittedName>
        <fullName evidence="2">Uncharacterized protein</fullName>
    </submittedName>
</protein>
<organism evidence="2 5">
    <name type="scientific">Plasmodium ovale curtisi</name>
    <dbReference type="NCBI Taxonomy" id="864141"/>
    <lineage>
        <taxon>Eukaryota</taxon>
        <taxon>Sar</taxon>
        <taxon>Alveolata</taxon>
        <taxon>Apicomplexa</taxon>
        <taxon>Aconoidasida</taxon>
        <taxon>Haemosporida</taxon>
        <taxon>Plasmodiidae</taxon>
        <taxon>Plasmodium</taxon>
        <taxon>Plasmodium (Plasmodium)</taxon>
    </lineage>
</organism>
<evidence type="ECO:0000256" key="1">
    <source>
        <dbReference type="SAM" id="MobiDB-lite"/>
    </source>
</evidence>
<reference evidence="4 5" key="2">
    <citation type="submission" date="2016-05" db="EMBL/GenBank/DDBJ databases">
        <authorList>
            <person name="Naeem Raeece"/>
        </authorList>
    </citation>
    <scope>NUCLEOTIDE SEQUENCE [LARGE SCALE GENOMIC DNA]</scope>
</reference>
<dbReference type="Proteomes" id="UP000078546">
    <property type="component" value="Unassembled WGS sequence"/>
</dbReference>
<feature type="region of interest" description="Disordered" evidence="1">
    <location>
        <begin position="69"/>
        <end position="91"/>
    </location>
</feature>
<feature type="compositionally biased region" description="Basic and acidic residues" evidence="1">
    <location>
        <begin position="70"/>
        <end position="82"/>
    </location>
</feature>
<gene>
    <name evidence="3" type="ORF">POVCU1_009780</name>
    <name evidence="2" type="ORF">POVCU2_0010600</name>
</gene>
<dbReference type="Proteomes" id="UP000078560">
    <property type="component" value="Unassembled WGS sequence"/>
</dbReference>
<dbReference type="EMBL" id="FLQU01000161">
    <property type="protein sequence ID" value="SBS81494.1"/>
    <property type="molecule type" value="Genomic_DNA"/>
</dbReference>
<evidence type="ECO:0000313" key="5">
    <source>
        <dbReference type="Proteomes" id="UP000078560"/>
    </source>
</evidence>
<name>A0A1A8VME9_PLAOA</name>
<reference evidence="2" key="1">
    <citation type="submission" date="2016-05" db="EMBL/GenBank/DDBJ databases">
        <authorList>
            <person name="Lavstsen T."/>
            <person name="Jespersen J.S."/>
        </authorList>
    </citation>
    <scope>NUCLEOTIDE SEQUENCE [LARGE SCALE GENOMIC DNA]</scope>
</reference>
<dbReference type="AlphaFoldDB" id="A0A1A8VME9"/>
<evidence type="ECO:0000313" key="3">
    <source>
        <dbReference type="EMBL" id="SBS84008.1"/>
    </source>
</evidence>
<dbReference type="EMBL" id="FLQV01000174">
    <property type="protein sequence ID" value="SBS84008.1"/>
    <property type="molecule type" value="Genomic_DNA"/>
</dbReference>
<evidence type="ECO:0000313" key="2">
    <source>
        <dbReference type="EMBL" id="SBS81494.1"/>
    </source>
</evidence>
<accession>A0A1A8VME9</accession>
<proteinExistence type="predicted"/>